<protein>
    <submittedName>
        <fullName evidence="1">Uncharacterized protein</fullName>
    </submittedName>
</protein>
<accession>A0A5P6ND76</accession>
<organism evidence="1 2">
    <name type="scientific">Qipengyuania flava</name>
    <dbReference type="NCBI Taxonomy" id="192812"/>
    <lineage>
        <taxon>Bacteria</taxon>
        <taxon>Pseudomonadati</taxon>
        <taxon>Pseudomonadota</taxon>
        <taxon>Alphaproteobacteria</taxon>
        <taxon>Sphingomonadales</taxon>
        <taxon>Erythrobacteraceae</taxon>
        <taxon>Qipengyuania</taxon>
    </lineage>
</organism>
<dbReference type="EMBL" id="CP032228">
    <property type="protein sequence ID" value="QFI63994.1"/>
    <property type="molecule type" value="Genomic_DNA"/>
</dbReference>
<proteinExistence type="predicted"/>
<dbReference type="AlphaFoldDB" id="A0A5P6ND76"/>
<name>A0A5P6ND76_9SPHN</name>
<evidence type="ECO:0000313" key="1">
    <source>
        <dbReference type="EMBL" id="QFI63994.1"/>
    </source>
</evidence>
<sequence length="98" mass="11618">MKQYRRKYGWRWLVPILQRWYFVPALLGFERERLFATNAGRVKLEDEREAFEAVIARLRAHAPVVTVDYDDFPLSVGSLKEYEFSYGQIEAIRASFRG</sequence>
<evidence type="ECO:0000313" key="2">
    <source>
        <dbReference type="Proteomes" id="UP000325385"/>
    </source>
</evidence>
<dbReference type="Proteomes" id="UP000325385">
    <property type="component" value="Chromosome"/>
</dbReference>
<reference evidence="2" key="1">
    <citation type="submission" date="2018-09" db="EMBL/GenBank/DDBJ databases">
        <title>Nocardia yunnanensis sp. nov., an actinomycete isolated from a soil sample.</title>
        <authorList>
            <person name="Zhang J."/>
        </authorList>
    </citation>
    <scope>NUCLEOTIDE SEQUENCE [LARGE SCALE GENOMIC DNA]</scope>
    <source>
        <strain evidence="2">21-3</strain>
    </source>
</reference>
<gene>
    <name evidence="1" type="ORF">D0Y83_12485</name>
</gene>